<feature type="binding site" evidence="13">
    <location>
        <begin position="575"/>
        <end position="577"/>
    </location>
    <ligand>
        <name>a peptide</name>
        <dbReference type="ChEBI" id="CHEBI:60466"/>
    </ligand>
</feature>
<dbReference type="PROSITE" id="PS51257">
    <property type="entry name" value="PROKAR_LIPOPROTEIN"/>
    <property type="match status" value="1"/>
</dbReference>
<feature type="binding site" evidence="14">
    <location>
        <position position="319"/>
    </location>
    <ligand>
        <name>Zn(2+)</name>
        <dbReference type="ChEBI" id="CHEBI:29105"/>
        <note>catalytic</note>
    </ligand>
</feature>
<dbReference type="InterPro" id="IPR049980">
    <property type="entry name" value="LTA4H_cat"/>
</dbReference>
<comment type="catalytic activity">
    <reaction evidence="1">
        <text>Release of an N-terminal amino acid, Xaa-|-Yaa- from a peptide, amide or arylamide. Xaa is preferably Ala, but may be most amino acids including Pro (slow action). When a terminal hydrophobic residue is followed by a prolyl residue, the two may be released as an intact Xaa-Pro dipeptide.</text>
        <dbReference type="EC" id="3.4.11.2"/>
    </reaction>
</comment>
<keyword evidence="11" id="KW-0482">Metalloprotease</keyword>
<dbReference type="GO" id="GO:0008270">
    <property type="term" value="F:zinc ion binding"/>
    <property type="evidence" value="ECO:0007669"/>
    <property type="project" value="InterPro"/>
</dbReference>
<dbReference type="CDD" id="cd09599">
    <property type="entry name" value="M1_LTA4H"/>
    <property type="match status" value="1"/>
</dbReference>
<evidence type="ECO:0000256" key="1">
    <source>
        <dbReference type="ARBA" id="ARBA00000098"/>
    </source>
</evidence>
<gene>
    <name evidence="17" type="ORF">VCB98_09710</name>
</gene>
<dbReference type="EMBL" id="JAYGII010000020">
    <property type="protein sequence ID" value="MEA5446095.1"/>
    <property type="molecule type" value="Genomic_DNA"/>
</dbReference>
<evidence type="ECO:0000256" key="3">
    <source>
        <dbReference type="ARBA" id="ARBA00010136"/>
    </source>
</evidence>
<keyword evidence="18" id="KW-1185">Reference proteome</keyword>
<feature type="active site" description="Proton donor" evidence="12">
    <location>
        <position position="401"/>
    </location>
</feature>
<dbReference type="Gene3D" id="1.25.40.320">
    <property type="entry name" value="Peptidase M1, leukotriene A4 hydrolase/aminopeptidase C-terminal domain"/>
    <property type="match status" value="1"/>
</dbReference>
<dbReference type="GO" id="GO:0006508">
    <property type="term" value="P:proteolysis"/>
    <property type="evidence" value="ECO:0007669"/>
    <property type="project" value="UniProtKB-KW"/>
</dbReference>
<dbReference type="RefSeq" id="WP_346052084.1">
    <property type="nucleotide sequence ID" value="NZ_JAYGII010000020.1"/>
</dbReference>
<dbReference type="InterPro" id="IPR001930">
    <property type="entry name" value="Peptidase_M1"/>
</dbReference>
<dbReference type="InterPro" id="IPR034015">
    <property type="entry name" value="M1_LTA4H"/>
</dbReference>
<protein>
    <recommendedName>
        <fullName evidence="5">Aminopeptidase N</fullName>
        <ecNumber evidence="4">3.4.11.2</ecNumber>
    </recommendedName>
</protein>
<evidence type="ECO:0000256" key="5">
    <source>
        <dbReference type="ARBA" id="ARBA00015611"/>
    </source>
</evidence>
<dbReference type="InterPro" id="IPR016024">
    <property type="entry name" value="ARM-type_fold"/>
</dbReference>
<dbReference type="PRINTS" id="PR00756">
    <property type="entry name" value="ALADIPTASE"/>
</dbReference>
<proteinExistence type="inferred from homology"/>
<keyword evidence="10 14" id="KW-0862">Zinc</keyword>
<keyword evidence="9" id="KW-0378">Hydrolase</keyword>
<dbReference type="InterPro" id="IPR045357">
    <property type="entry name" value="Aminopeptidase_N-like_N"/>
</dbReference>
<evidence type="ECO:0000256" key="15">
    <source>
        <dbReference type="SAM" id="SignalP"/>
    </source>
</evidence>
<dbReference type="Pfam" id="PF09127">
    <property type="entry name" value="Leuk-A4-hydro_C"/>
    <property type="match status" value="1"/>
</dbReference>
<dbReference type="SUPFAM" id="SSF48371">
    <property type="entry name" value="ARM repeat"/>
    <property type="match status" value="1"/>
</dbReference>
<evidence type="ECO:0000256" key="11">
    <source>
        <dbReference type="ARBA" id="ARBA00023049"/>
    </source>
</evidence>
<evidence type="ECO:0000259" key="16">
    <source>
        <dbReference type="SMART" id="SM01263"/>
    </source>
</evidence>
<keyword evidence="15" id="KW-0732">Signal</keyword>
<evidence type="ECO:0000256" key="7">
    <source>
        <dbReference type="ARBA" id="ARBA00022670"/>
    </source>
</evidence>
<evidence type="ECO:0000256" key="14">
    <source>
        <dbReference type="PIRSR" id="PIRSR634015-3"/>
    </source>
</evidence>
<dbReference type="Gene3D" id="2.60.40.1730">
    <property type="entry name" value="tricorn interacting facor f3 domain"/>
    <property type="match status" value="1"/>
</dbReference>
<comment type="subcellular location">
    <subcellularLocation>
        <location evidence="2">Cytoplasm</location>
    </subcellularLocation>
</comment>
<comment type="caution">
    <text evidence="17">The sequence shown here is derived from an EMBL/GenBank/DDBJ whole genome shotgun (WGS) entry which is preliminary data.</text>
</comment>
<name>A0AAP6JFK8_9GAMM</name>
<comment type="cofactor">
    <cofactor evidence="14">
        <name>Zn(2+)</name>
        <dbReference type="ChEBI" id="CHEBI:29105"/>
    </cofactor>
    <text evidence="14">Binds 1 zinc ion per subunit.</text>
</comment>
<dbReference type="PANTHER" id="PTHR45726">
    <property type="entry name" value="LEUKOTRIENE A-4 HYDROLASE"/>
    <property type="match status" value="1"/>
</dbReference>
<evidence type="ECO:0000256" key="8">
    <source>
        <dbReference type="ARBA" id="ARBA00022723"/>
    </source>
</evidence>
<dbReference type="InterPro" id="IPR042097">
    <property type="entry name" value="Aminopeptidase_N-like_N_sf"/>
</dbReference>
<accession>A0AAP6JFK8</accession>
<dbReference type="SUPFAM" id="SSF55486">
    <property type="entry name" value="Metalloproteases ('zincins'), catalytic domain"/>
    <property type="match status" value="1"/>
</dbReference>
<feature type="domain" description="Peptidase M1 leukotriene A4 hydrolase/aminopeptidase C-terminal" evidence="16">
    <location>
        <begin position="480"/>
        <end position="617"/>
    </location>
</feature>
<feature type="signal peptide" evidence="15">
    <location>
        <begin position="1"/>
        <end position="20"/>
    </location>
</feature>
<evidence type="ECO:0000313" key="17">
    <source>
        <dbReference type="EMBL" id="MEA5446095.1"/>
    </source>
</evidence>
<evidence type="ECO:0000256" key="6">
    <source>
        <dbReference type="ARBA" id="ARBA00022490"/>
    </source>
</evidence>
<feature type="chain" id="PRO_5042932489" description="Aminopeptidase N" evidence="15">
    <location>
        <begin position="21"/>
        <end position="628"/>
    </location>
</feature>
<sequence length="628" mass="72411">MYRLSSIFIIIALFALTACAPDRSEHPEAVEDPHSFANPAEVRVRHVHMDLDVDFERRVLDGWARLDLDWMDRRSRRVVLDTRDLEIHQVEYRQGDEWREVDFELGEAHRHNGRPLEIILPAQLEQIRVHYTTSPDASGLQWLTPEQTAGGEHPFLFSQGQPTHARSYVPLQDAPQVRITYSAELRPPEGLFAVMSAENDPHAERDGVFQFNMPEAVPPYLIALAVGDLHFEEISDRVGVYSEPRYLDAAVEEFAVTQRMLEEAEARFGDYDWGRYDLLVLPPSFPYGGMENPRVSFVTPTIIAGDESLVSLISHELVHSWAGNLVNNAAWRDLWLNEGVTVYMEYRNMEDVYDRERADMQSVIGYQGLQSALASLPPERQILAIDLTGQSADEVFSLIPYQKGRLFITEIEERFGREKTDDFLRGYFQRFAFQAITTEQFRDHLLENLIKGNEDIMSVERVDEWIYEPGMPEGYPEPRSKAFERVDAMKAKWLDDEIGISDLRNDDWHALQWVYFLNNLPEELSRARMDALDEAFDLTHSPNYEIAAAWLEIAIRNDYGPAMERVREFLLEVGRMKFLRPLYSALVEADREKAEAIYEEARPGYHPLGRATVEALLYPEGESDDEAY</sequence>
<evidence type="ECO:0000256" key="4">
    <source>
        <dbReference type="ARBA" id="ARBA00012564"/>
    </source>
</evidence>
<feature type="binding site" evidence="14">
    <location>
        <position position="315"/>
    </location>
    <ligand>
        <name>Zn(2+)</name>
        <dbReference type="ChEBI" id="CHEBI:29105"/>
        <note>catalytic</note>
    </ligand>
</feature>
<evidence type="ECO:0000313" key="18">
    <source>
        <dbReference type="Proteomes" id="UP001302316"/>
    </source>
</evidence>
<dbReference type="InterPro" id="IPR038502">
    <property type="entry name" value="M1_LTA-4_hydro/amino_C_sf"/>
</dbReference>
<dbReference type="Proteomes" id="UP001302316">
    <property type="component" value="Unassembled WGS sequence"/>
</dbReference>
<organism evidence="17 18">
    <name type="scientific">Natronospira elongata</name>
    <dbReference type="NCBI Taxonomy" id="3110268"/>
    <lineage>
        <taxon>Bacteria</taxon>
        <taxon>Pseudomonadati</taxon>
        <taxon>Pseudomonadota</taxon>
        <taxon>Gammaproteobacteria</taxon>
        <taxon>Natronospirales</taxon>
        <taxon>Natronospiraceae</taxon>
        <taxon>Natronospira</taxon>
    </lineage>
</organism>
<feature type="binding site" evidence="13">
    <location>
        <begin position="159"/>
        <end position="161"/>
    </location>
    <ligand>
        <name>a peptide</name>
        <dbReference type="ChEBI" id="CHEBI:60466"/>
    </ligand>
</feature>
<dbReference type="InterPro" id="IPR014782">
    <property type="entry name" value="Peptidase_M1_dom"/>
</dbReference>
<dbReference type="SMART" id="SM01263">
    <property type="entry name" value="Leuk-A4-hydro_C"/>
    <property type="match status" value="1"/>
</dbReference>
<dbReference type="InterPro" id="IPR015211">
    <property type="entry name" value="Peptidase_M1_C"/>
</dbReference>
<feature type="binding site" evidence="14">
    <location>
        <position position="338"/>
    </location>
    <ligand>
        <name>Zn(2+)</name>
        <dbReference type="ChEBI" id="CHEBI:29105"/>
        <note>catalytic</note>
    </ligand>
</feature>
<dbReference type="GO" id="GO:0005737">
    <property type="term" value="C:cytoplasm"/>
    <property type="evidence" value="ECO:0007669"/>
    <property type="project" value="UniProtKB-SubCell"/>
</dbReference>
<feature type="active site" description="Proton acceptor" evidence="12">
    <location>
        <position position="316"/>
    </location>
</feature>
<comment type="similarity">
    <text evidence="3">Belongs to the peptidase M1 family.</text>
</comment>
<evidence type="ECO:0000256" key="2">
    <source>
        <dbReference type="ARBA" id="ARBA00004496"/>
    </source>
</evidence>
<dbReference type="Gene3D" id="1.10.390.10">
    <property type="entry name" value="Neutral Protease Domain 2"/>
    <property type="match status" value="1"/>
</dbReference>
<dbReference type="SUPFAM" id="SSF63737">
    <property type="entry name" value="Leukotriene A4 hydrolase N-terminal domain"/>
    <property type="match status" value="1"/>
</dbReference>
<evidence type="ECO:0000256" key="9">
    <source>
        <dbReference type="ARBA" id="ARBA00022801"/>
    </source>
</evidence>
<keyword evidence="8 14" id="KW-0479">Metal-binding</keyword>
<dbReference type="AlphaFoldDB" id="A0AAP6JFK8"/>
<feature type="binding site" evidence="13">
    <location>
        <begin position="286"/>
        <end position="291"/>
    </location>
    <ligand>
        <name>a peptide</name>
        <dbReference type="ChEBI" id="CHEBI:60466"/>
    </ligand>
</feature>
<dbReference type="FunFam" id="3.30.2010.30:FF:000001">
    <property type="entry name" value="Leukotriene A(4) hydrolase"/>
    <property type="match status" value="1"/>
</dbReference>
<dbReference type="PANTHER" id="PTHR45726:SF3">
    <property type="entry name" value="LEUKOTRIENE A-4 HYDROLASE"/>
    <property type="match status" value="1"/>
</dbReference>
<reference evidence="17 18" key="1">
    <citation type="submission" date="2023-12" db="EMBL/GenBank/DDBJ databases">
        <title>Whole-genome sequencing of halo(alkali)philic microorganisms from hypersaline lakes.</title>
        <authorList>
            <person name="Sorokin D.Y."/>
            <person name="Merkel A.Y."/>
            <person name="Messina E."/>
            <person name="Yakimov M."/>
        </authorList>
    </citation>
    <scope>NUCLEOTIDE SEQUENCE [LARGE SCALE GENOMIC DNA]</scope>
    <source>
        <strain evidence="17 18">AB-CW1</strain>
    </source>
</reference>
<evidence type="ECO:0000256" key="10">
    <source>
        <dbReference type="ARBA" id="ARBA00022833"/>
    </source>
</evidence>
<dbReference type="GO" id="GO:0016285">
    <property type="term" value="F:alanyl aminopeptidase activity"/>
    <property type="evidence" value="ECO:0007669"/>
    <property type="project" value="UniProtKB-EC"/>
</dbReference>
<dbReference type="EC" id="3.4.11.2" evidence="4"/>
<dbReference type="GO" id="GO:0008237">
    <property type="term" value="F:metallopeptidase activity"/>
    <property type="evidence" value="ECO:0007669"/>
    <property type="project" value="UniProtKB-KW"/>
</dbReference>
<keyword evidence="6" id="KW-0963">Cytoplasm</keyword>
<evidence type="ECO:0000256" key="12">
    <source>
        <dbReference type="PIRSR" id="PIRSR634015-1"/>
    </source>
</evidence>
<dbReference type="Pfam" id="PF01433">
    <property type="entry name" value="Peptidase_M1"/>
    <property type="match status" value="1"/>
</dbReference>
<evidence type="ECO:0000256" key="13">
    <source>
        <dbReference type="PIRSR" id="PIRSR634015-2"/>
    </source>
</evidence>
<dbReference type="Pfam" id="PF17900">
    <property type="entry name" value="Peptidase_M1_N"/>
    <property type="match status" value="1"/>
</dbReference>
<dbReference type="InterPro" id="IPR027268">
    <property type="entry name" value="Peptidase_M4/M1_CTD_sf"/>
</dbReference>
<dbReference type="Gene3D" id="3.30.2010.30">
    <property type="match status" value="1"/>
</dbReference>
<keyword evidence="7" id="KW-0645">Protease</keyword>